<evidence type="ECO:0000313" key="2">
    <source>
        <dbReference type="EMBL" id="VDI67281.1"/>
    </source>
</evidence>
<dbReference type="CDD" id="cd00037">
    <property type="entry name" value="CLECT"/>
    <property type="match status" value="1"/>
</dbReference>
<dbReference type="EMBL" id="UYJE01008796">
    <property type="protein sequence ID" value="VDI67281.1"/>
    <property type="molecule type" value="Genomic_DNA"/>
</dbReference>
<sequence length="345" mass="38897">MNFIVIGDHIEFNKWAPGETDCFFCFDNCGLIDFDARTWVVVNCLEIHVYICQYDAVTEKIDANVLSGVTLLPNTTKVTLIPDTRNEMEITGQTEHGFSSEPSAESLLLVKTETTAGIITTAGISIVGCVLGMFATVKLAMLAFKYANTFGSPTNIKQDYAPIDLWVKHTLSLTYEFVNSNLNRAASRRKKNYDRGAKPRAFDENSFVWRWYSPKAGLKLAVGWTGHYHVEKKLSDVLYKIRLLPDRRFLVVLVDHLKPFTGLNKPNGWEIEESELDNSFVELPDETENIDFADDLNSCTEIPSLNTPDARVNNHIPVDDKPVTPPRRTRCGRSVKKPIKYSPSL</sequence>
<evidence type="ECO:0000313" key="3">
    <source>
        <dbReference type="Proteomes" id="UP000596742"/>
    </source>
</evidence>
<protein>
    <recommendedName>
        <fullName evidence="4">C-type lectin domain-containing protein</fullName>
    </recommendedName>
</protein>
<feature type="region of interest" description="Disordered" evidence="1">
    <location>
        <begin position="309"/>
        <end position="345"/>
    </location>
</feature>
<evidence type="ECO:0008006" key="4">
    <source>
        <dbReference type="Google" id="ProtNLM"/>
    </source>
</evidence>
<dbReference type="SUPFAM" id="SSF56436">
    <property type="entry name" value="C-type lectin-like"/>
    <property type="match status" value="1"/>
</dbReference>
<reference evidence="2" key="1">
    <citation type="submission" date="2018-11" db="EMBL/GenBank/DDBJ databases">
        <authorList>
            <person name="Alioto T."/>
            <person name="Alioto T."/>
        </authorList>
    </citation>
    <scope>NUCLEOTIDE SEQUENCE</scope>
</reference>
<dbReference type="Proteomes" id="UP000596742">
    <property type="component" value="Unassembled WGS sequence"/>
</dbReference>
<organism evidence="2 3">
    <name type="scientific">Mytilus galloprovincialis</name>
    <name type="common">Mediterranean mussel</name>
    <dbReference type="NCBI Taxonomy" id="29158"/>
    <lineage>
        <taxon>Eukaryota</taxon>
        <taxon>Metazoa</taxon>
        <taxon>Spiralia</taxon>
        <taxon>Lophotrochozoa</taxon>
        <taxon>Mollusca</taxon>
        <taxon>Bivalvia</taxon>
        <taxon>Autobranchia</taxon>
        <taxon>Pteriomorphia</taxon>
        <taxon>Mytilida</taxon>
        <taxon>Mytiloidea</taxon>
        <taxon>Mytilidae</taxon>
        <taxon>Mytilinae</taxon>
        <taxon>Mytilus</taxon>
    </lineage>
</organism>
<dbReference type="OrthoDB" id="6139222at2759"/>
<name>A0A8B6GQZ7_MYTGA</name>
<keyword evidence="3" id="KW-1185">Reference proteome</keyword>
<dbReference type="InterPro" id="IPR016187">
    <property type="entry name" value="CTDL_fold"/>
</dbReference>
<accession>A0A8B6GQZ7</accession>
<comment type="caution">
    <text evidence="2">The sequence shown here is derived from an EMBL/GenBank/DDBJ whole genome shotgun (WGS) entry which is preliminary data.</text>
</comment>
<dbReference type="AlphaFoldDB" id="A0A8B6GQZ7"/>
<gene>
    <name evidence="2" type="ORF">MGAL_10B010128</name>
</gene>
<proteinExistence type="predicted"/>
<evidence type="ECO:0000256" key="1">
    <source>
        <dbReference type="SAM" id="MobiDB-lite"/>
    </source>
</evidence>
<feature type="compositionally biased region" description="Basic residues" evidence="1">
    <location>
        <begin position="327"/>
        <end position="339"/>
    </location>
</feature>